<dbReference type="PANTHER" id="PTHR33383:SF1">
    <property type="entry name" value="MEMBRANE PROTEIN INSERTION EFFICIENCY FACTOR-RELATED"/>
    <property type="match status" value="1"/>
</dbReference>
<dbReference type="RefSeq" id="WP_106261023.1">
    <property type="nucleotide sequence ID" value="NZ_CAWNSW010000141.1"/>
</dbReference>
<accession>A0A2T1DT54</accession>
<keyword evidence="1" id="KW-1003">Cell membrane</keyword>
<proteinExistence type="inferred from homology"/>
<evidence type="ECO:0000313" key="3">
    <source>
        <dbReference type="Proteomes" id="UP000239576"/>
    </source>
</evidence>
<dbReference type="InterPro" id="IPR002696">
    <property type="entry name" value="Membr_insert_effic_factor_YidD"/>
</dbReference>
<dbReference type="EMBL" id="PVWK01000160">
    <property type="protein sequence ID" value="PSB23591.1"/>
    <property type="molecule type" value="Genomic_DNA"/>
</dbReference>
<protein>
    <recommendedName>
        <fullName evidence="1">Putative membrane protein insertion efficiency factor</fullName>
    </recommendedName>
</protein>
<keyword evidence="1" id="KW-0472">Membrane</keyword>
<evidence type="ECO:0000313" key="2">
    <source>
        <dbReference type="EMBL" id="PSB23591.1"/>
    </source>
</evidence>
<dbReference type="GO" id="GO:0005886">
    <property type="term" value="C:plasma membrane"/>
    <property type="evidence" value="ECO:0007669"/>
    <property type="project" value="UniProtKB-SubCell"/>
</dbReference>
<comment type="caution">
    <text evidence="2">The sequence shown here is derived from an EMBL/GenBank/DDBJ whole genome shotgun (WGS) entry which is preliminary data.</text>
</comment>
<dbReference type="AlphaFoldDB" id="A0A2T1DT54"/>
<organism evidence="2 3">
    <name type="scientific">Stenomitos frigidus ULC18</name>
    <dbReference type="NCBI Taxonomy" id="2107698"/>
    <lineage>
        <taxon>Bacteria</taxon>
        <taxon>Bacillati</taxon>
        <taxon>Cyanobacteriota</taxon>
        <taxon>Cyanophyceae</taxon>
        <taxon>Leptolyngbyales</taxon>
        <taxon>Leptolyngbyaceae</taxon>
        <taxon>Stenomitos</taxon>
    </lineage>
</organism>
<reference evidence="3" key="1">
    <citation type="submission" date="2018-02" db="EMBL/GenBank/DDBJ databases">
        <authorList>
            <person name="Moore K."/>
            <person name="Momper L."/>
        </authorList>
    </citation>
    <scope>NUCLEOTIDE SEQUENCE [LARGE SCALE GENOMIC DNA]</scope>
    <source>
        <strain evidence="3">ULC18</strain>
    </source>
</reference>
<dbReference type="Proteomes" id="UP000239576">
    <property type="component" value="Unassembled WGS sequence"/>
</dbReference>
<gene>
    <name evidence="2" type="ORF">C7B82_30375</name>
</gene>
<dbReference type="NCBIfam" id="TIGR00278">
    <property type="entry name" value="membrane protein insertion efficiency factor YidD"/>
    <property type="match status" value="1"/>
</dbReference>
<dbReference type="OrthoDB" id="9801753at2"/>
<dbReference type="PANTHER" id="PTHR33383">
    <property type="entry name" value="MEMBRANE PROTEIN INSERTION EFFICIENCY FACTOR-RELATED"/>
    <property type="match status" value="1"/>
</dbReference>
<comment type="function">
    <text evidence="1">Could be involved in insertion of integral membrane proteins into the membrane.</text>
</comment>
<comment type="similarity">
    <text evidence="1">Belongs to the UPF0161 family.</text>
</comment>
<comment type="subcellular location">
    <subcellularLocation>
        <location evidence="1">Cell membrane</location>
        <topology evidence="1">Peripheral membrane protein</topology>
        <orientation evidence="1">Cytoplasmic side</orientation>
    </subcellularLocation>
</comment>
<name>A0A2T1DT54_9CYAN</name>
<keyword evidence="3" id="KW-1185">Reference proteome</keyword>
<reference evidence="2 3" key="2">
    <citation type="submission" date="2018-03" db="EMBL/GenBank/DDBJ databases">
        <title>The ancient ancestry and fast evolution of plastids.</title>
        <authorList>
            <person name="Moore K.R."/>
            <person name="Magnabosco C."/>
            <person name="Momper L."/>
            <person name="Gold D.A."/>
            <person name="Bosak T."/>
            <person name="Fournier G.P."/>
        </authorList>
    </citation>
    <scope>NUCLEOTIDE SEQUENCE [LARGE SCALE GENOMIC DNA]</scope>
    <source>
        <strain evidence="2 3">ULC18</strain>
    </source>
</reference>
<evidence type="ECO:0000256" key="1">
    <source>
        <dbReference type="HAMAP-Rule" id="MF_00386"/>
    </source>
</evidence>
<dbReference type="HAMAP" id="MF_00386">
    <property type="entry name" value="UPF0161_YidD"/>
    <property type="match status" value="1"/>
</dbReference>
<sequence length="82" mass="9348">MKLLLIGLIRGYRVFLSPLLPPTCRFQPTCSQYALEAVDRFGVLQGGWLAARRICRCHPFHPGGYDPVPLRSQPEPLEREEL</sequence>
<dbReference type="Pfam" id="PF01809">
    <property type="entry name" value="YidD"/>
    <property type="match status" value="1"/>
</dbReference>
<dbReference type="SMART" id="SM01234">
    <property type="entry name" value="Haemolytic"/>
    <property type="match status" value="1"/>
</dbReference>